<gene>
    <name evidence="2" type="ORF">CC77DRAFT_675347</name>
</gene>
<dbReference type="KEGG" id="aalt:CC77DRAFT_675347"/>
<evidence type="ECO:0000313" key="3">
    <source>
        <dbReference type="Proteomes" id="UP000077248"/>
    </source>
</evidence>
<dbReference type="EMBL" id="KV441516">
    <property type="protein sequence ID" value="OAG13271.1"/>
    <property type="molecule type" value="Genomic_DNA"/>
</dbReference>
<dbReference type="Proteomes" id="UP000077248">
    <property type="component" value="Unassembled WGS sequence"/>
</dbReference>
<evidence type="ECO:0008006" key="4">
    <source>
        <dbReference type="Google" id="ProtNLM"/>
    </source>
</evidence>
<feature type="signal peptide" evidence="1">
    <location>
        <begin position="1"/>
        <end position="21"/>
    </location>
</feature>
<reference evidence="2 3" key="1">
    <citation type="submission" date="2016-05" db="EMBL/GenBank/DDBJ databases">
        <title>Comparative analysis of secretome profiles of manganese(II)-oxidizing ascomycete fungi.</title>
        <authorList>
            <consortium name="DOE Joint Genome Institute"/>
            <person name="Zeiner C.A."/>
            <person name="Purvine S.O."/>
            <person name="Zink E.M."/>
            <person name="Wu S."/>
            <person name="Pasa-Tolic L."/>
            <person name="Chaput D.L."/>
            <person name="Haridas S."/>
            <person name="Grigoriev I.V."/>
            <person name="Santelli C.M."/>
            <person name="Hansel C.M."/>
        </authorList>
    </citation>
    <scope>NUCLEOTIDE SEQUENCE [LARGE SCALE GENOMIC DNA]</scope>
    <source>
        <strain evidence="2 3">SRC1lrK2f</strain>
    </source>
</reference>
<keyword evidence="3" id="KW-1185">Reference proteome</keyword>
<accession>A0A177D1D6</accession>
<dbReference type="GeneID" id="29118311"/>
<name>A0A177D1D6_ALTAL</name>
<dbReference type="AlphaFoldDB" id="A0A177D1D6"/>
<sequence length="133" mass="14602">MSKCTMASLKLAALKISAALAANSGSHALSSLHLAREASVAHHLDVVRRKFSKRARDKSGWCLLHTIFARQFFFGDCFQGHVGKGWRRRSCIRGMCGSGGSDPSSTSASISYHIQHQQYNTRHSSTFPASIHQ</sequence>
<dbReference type="RefSeq" id="XP_018378692.1">
    <property type="nucleotide sequence ID" value="XM_018532717.1"/>
</dbReference>
<protein>
    <recommendedName>
        <fullName evidence="4">Secreted protein</fullName>
    </recommendedName>
</protein>
<proteinExistence type="predicted"/>
<evidence type="ECO:0000313" key="2">
    <source>
        <dbReference type="EMBL" id="OAG13271.1"/>
    </source>
</evidence>
<keyword evidence="1" id="KW-0732">Signal</keyword>
<dbReference type="VEuPathDB" id="FungiDB:CC77DRAFT_675347"/>
<organism evidence="2 3">
    <name type="scientific">Alternaria alternata</name>
    <name type="common">Alternaria rot fungus</name>
    <name type="synonym">Torula alternata</name>
    <dbReference type="NCBI Taxonomy" id="5599"/>
    <lineage>
        <taxon>Eukaryota</taxon>
        <taxon>Fungi</taxon>
        <taxon>Dikarya</taxon>
        <taxon>Ascomycota</taxon>
        <taxon>Pezizomycotina</taxon>
        <taxon>Dothideomycetes</taxon>
        <taxon>Pleosporomycetidae</taxon>
        <taxon>Pleosporales</taxon>
        <taxon>Pleosporineae</taxon>
        <taxon>Pleosporaceae</taxon>
        <taxon>Alternaria</taxon>
        <taxon>Alternaria sect. Alternaria</taxon>
        <taxon>Alternaria alternata complex</taxon>
    </lineage>
</organism>
<evidence type="ECO:0000256" key="1">
    <source>
        <dbReference type="SAM" id="SignalP"/>
    </source>
</evidence>
<feature type="chain" id="PRO_5008058865" description="Secreted protein" evidence="1">
    <location>
        <begin position="22"/>
        <end position="133"/>
    </location>
</feature>